<dbReference type="GO" id="GO:0032259">
    <property type="term" value="P:methylation"/>
    <property type="evidence" value="ECO:0007669"/>
    <property type="project" value="UniProtKB-KW"/>
</dbReference>
<gene>
    <name evidence="4" type="ORF">SAMN04488121_1031008</name>
</gene>
<sequence length="277" mass="29975">MNSPIGIKFRSLQIMEQRRFKKPGGFRQHAPKPKASSMVIGRQPVVEAINAGKAIERIYMLRGATGDIIPQIKKLADQYNIPVNLVPVEKLNGLTSFNHQGVIAITGQISYLDLQDVISHVTEQGETPLFLILDGITDVRNIGAIARSAVCCGAQAIIIPDRGIAALNEEAIKSSAGALERISVCRVNSLLKAIDTLHLNGIKVIASEMEAETKLYDCQLQEPVAVIMGSEDKGVYPALLKASDTLFHIPMAGNFESFNVSVAAGIILYEAMKQRGA</sequence>
<dbReference type="Pfam" id="PF00588">
    <property type="entry name" value="SpoU_methylase"/>
    <property type="match status" value="1"/>
</dbReference>
<dbReference type="InterPro" id="IPR004441">
    <property type="entry name" value="rRNA_MeTrfase_TrmH"/>
</dbReference>
<dbReference type="CDD" id="cd18103">
    <property type="entry name" value="SpoU-like_RlmB"/>
    <property type="match status" value="1"/>
</dbReference>
<dbReference type="GO" id="GO:0003723">
    <property type="term" value="F:RNA binding"/>
    <property type="evidence" value="ECO:0007669"/>
    <property type="project" value="InterPro"/>
</dbReference>
<dbReference type="InterPro" id="IPR013123">
    <property type="entry name" value="SpoU_subst-bd"/>
</dbReference>
<dbReference type="Gene3D" id="3.30.1330.30">
    <property type="match status" value="1"/>
</dbReference>
<dbReference type="GO" id="GO:0008173">
    <property type="term" value="F:RNA methyltransferase activity"/>
    <property type="evidence" value="ECO:0007669"/>
    <property type="project" value="InterPro"/>
</dbReference>
<dbReference type="InterPro" id="IPR029064">
    <property type="entry name" value="Ribosomal_eL30-like_sf"/>
</dbReference>
<keyword evidence="1 4" id="KW-0489">Methyltransferase</keyword>
<reference evidence="4 5" key="1">
    <citation type="submission" date="2016-10" db="EMBL/GenBank/DDBJ databases">
        <authorList>
            <person name="de Groot N.N."/>
        </authorList>
    </citation>
    <scope>NUCLEOTIDE SEQUENCE [LARGE SCALE GENOMIC DNA]</scope>
    <source>
        <strain evidence="4 5">DSM 527</strain>
    </source>
</reference>
<dbReference type="GO" id="GO:0006396">
    <property type="term" value="P:RNA processing"/>
    <property type="evidence" value="ECO:0007669"/>
    <property type="project" value="InterPro"/>
</dbReference>
<dbReference type="EMBL" id="FNBN01000003">
    <property type="protein sequence ID" value="SDG26344.1"/>
    <property type="molecule type" value="Genomic_DNA"/>
</dbReference>
<dbReference type="Pfam" id="PF08032">
    <property type="entry name" value="SpoU_sub_bind"/>
    <property type="match status" value="1"/>
</dbReference>
<dbReference type="Proteomes" id="UP000199045">
    <property type="component" value="Unassembled WGS sequence"/>
</dbReference>
<evidence type="ECO:0000313" key="5">
    <source>
        <dbReference type="Proteomes" id="UP000199045"/>
    </source>
</evidence>
<dbReference type="SUPFAM" id="SSF55315">
    <property type="entry name" value="L30e-like"/>
    <property type="match status" value="1"/>
</dbReference>
<evidence type="ECO:0000259" key="3">
    <source>
        <dbReference type="SMART" id="SM00967"/>
    </source>
</evidence>
<dbReference type="NCBIfam" id="TIGR00186">
    <property type="entry name" value="rRNA_methyl_3"/>
    <property type="match status" value="1"/>
</dbReference>
<evidence type="ECO:0000313" key="4">
    <source>
        <dbReference type="EMBL" id="SDG26344.1"/>
    </source>
</evidence>
<keyword evidence="2 4" id="KW-0808">Transferase</keyword>
<protein>
    <submittedName>
        <fullName evidence="4">23S rRNA (Guanosine2251-2'-O)-methyltransferase</fullName>
    </submittedName>
</protein>
<dbReference type="STRING" id="104663.SAMN04488121_1031008"/>
<dbReference type="PANTHER" id="PTHR46429:SF1">
    <property type="entry name" value="23S RRNA (GUANOSINE-2'-O-)-METHYLTRANSFERASE RLMB"/>
    <property type="match status" value="1"/>
</dbReference>
<dbReference type="PANTHER" id="PTHR46429">
    <property type="entry name" value="23S RRNA (GUANOSINE-2'-O-)-METHYLTRANSFERASE RLMB"/>
    <property type="match status" value="1"/>
</dbReference>
<organism evidence="4 5">
    <name type="scientific">Chitinophaga filiformis</name>
    <name type="common">Myxococcus filiformis</name>
    <name type="synonym">Flexibacter filiformis</name>
    <dbReference type="NCBI Taxonomy" id="104663"/>
    <lineage>
        <taxon>Bacteria</taxon>
        <taxon>Pseudomonadati</taxon>
        <taxon>Bacteroidota</taxon>
        <taxon>Chitinophagia</taxon>
        <taxon>Chitinophagales</taxon>
        <taxon>Chitinophagaceae</taxon>
        <taxon>Chitinophaga</taxon>
    </lineage>
</organism>
<name>A0A1G7SU85_CHIFI</name>
<evidence type="ECO:0000256" key="2">
    <source>
        <dbReference type="ARBA" id="ARBA00022679"/>
    </source>
</evidence>
<dbReference type="AlphaFoldDB" id="A0A1G7SU85"/>
<dbReference type="SMART" id="SM00967">
    <property type="entry name" value="SpoU_sub_bind"/>
    <property type="match status" value="1"/>
</dbReference>
<evidence type="ECO:0000256" key="1">
    <source>
        <dbReference type="ARBA" id="ARBA00022603"/>
    </source>
</evidence>
<dbReference type="Gene3D" id="3.40.1280.10">
    <property type="match status" value="1"/>
</dbReference>
<dbReference type="GO" id="GO:0005829">
    <property type="term" value="C:cytosol"/>
    <property type="evidence" value="ECO:0007669"/>
    <property type="project" value="TreeGrafter"/>
</dbReference>
<proteinExistence type="predicted"/>
<feature type="domain" description="RNA 2-O ribose methyltransferase substrate binding" evidence="3">
    <location>
        <begin position="38"/>
        <end position="112"/>
    </location>
</feature>
<dbReference type="InterPro" id="IPR029026">
    <property type="entry name" value="tRNA_m1G_MTases_N"/>
</dbReference>
<dbReference type="SUPFAM" id="SSF75217">
    <property type="entry name" value="alpha/beta knot"/>
    <property type="match status" value="1"/>
</dbReference>
<dbReference type="InterPro" id="IPR029028">
    <property type="entry name" value="Alpha/beta_knot_MTases"/>
</dbReference>
<accession>A0A1G7SU85</accession>
<dbReference type="InterPro" id="IPR001537">
    <property type="entry name" value="SpoU_MeTrfase"/>
</dbReference>